<organism evidence="2 3">
    <name type="scientific">Streptomyces hesseae</name>
    <dbReference type="NCBI Taxonomy" id="3075519"/>
    <lineage>
        <taxon>Bacteria</taxon>
        <taxon>Bacillati</taxon>
        <taxon>Actinomycetota</taxon>
        <taxon>Actinomycetes</taxon>
        <taxon>Kitasatosporales</taxon>
        <taxon>Streptomycetaceae</taxon>
        <taxon>Streptomyces</taxon>
    </lineage>
</organism>
<proteinExistence type="predicted"/>
<protein>
    <submittedName>
        <fullName evidence="2">Uncharacterized protein</fullName>
    </submittedName>
</protein>
<dbReference type="RefSeq" id="WP_311608115.1">
    <property type="nucleotide sequence ID" value="NZ_JAVRFI010000002.1"/>
</dbReference>
<evidence type="ECO:0000313" key="2">
    <source>
        <dbReference type="EMBL" id="MDT0448372.1"/>
    </source>
</evidence>
<keyword evidence="3" id="KW-1185">Reference proteome</keyword>
<dbReference type="EMBL" id="JAVRFI010000002">
    <property type="protein sequence ID" value="MDT0448372.1"/>
    <property type="molecule type" value="Genomic_DNA"/>
</dbReference>
<name>A0ABU2SHJ9_9ACTN</name>
<keyword evidence="1" id="KW-0732">Signal</keyword>
<feature type="chain" id="PRO_5047297613" evidence="1">
    <location>
        <begin position="26"/>
        <end position="88"/>
    </location>
</feature>
<gene>
    <name evidence="2" type="ORF">RM609_04640</name>
</gene>
<accession>A0ABU2SHJ9</accession>
<evidence type="ECO:0000256" key="1">
    <source>
        <dbReference type="SAM" id="SignalP"/>
    </source>
</evidence>
<reference evidence="2" key="1">
    <citation type="submission" date="2024-05" db="EMBL/GenBank/DDBJ databases">
        <title>30 novel species of actinomycetes from the DSMZ collection.</title>
        <authorList>
            <person name="Nouioui I."/>
        </authorList>
    </citation>
    <scope>NUCLEOTIDE SEQUENCE</scope>
    <source>
        <strain evidence="2">DSM 40473</strain>
    </source>
</reference>
<dbReference type="Proteomes" id="UP001180531">
    <property type="component" value="Unassembled WGS sequence"/>
</dbReference>
<feature type="signal peptide" evidence="1">
    <location>
        <begin position="1"/>
        <end position="25"/>
    </location>
</feature>
<comment type="caution">
    <text evidence="2">The sequence shown here is derived from an EMBL/GenBank/DDBJ whole genome shotgun (WGS) entry which is preliminary data.</text>
</comment>
<evidence type="ECO:0000313" key="3">
    <source>
        <dbReference type="Proteomes" id="UP001180531"/>
    </source>
</evidence>
<sequence length="88" mass="9128">MGTLHRRAVTGVVLAAVLGAPLAFAAPAAALPTPHFRCPNGTVLGEANRGTWTAHACHDRHGHEVAPIPISAEEYKAAIAAGNRNVFI</sequence>